<gene>
    <name evidence="2" type="ORF">BLA29_011966</name>
</gene>
<organism evidence="2 3">
    <name type="scientific">Euroglyphus maynei</name>
    <name type="common">Mayne's house dust mite</name>
    <dbReference type="NCBI Taxonomy" id="6958"/>
    <lineage>
        <taxon>Eukaryota</taxon>
        <taxon>Metazoa</taxon>
        <taxon>Ecdysozoa</taxon>
        <taxon>Arthropoda</taxon>
        <taxon>Chelicerata</taxon>
        <taxon>Arachnida</taxon>
        <taxon>Acari</taxon>
        <taxon>Acariformes</taxon>
        <taxon>Sarcoptiformes</taxon>
        <taxon>Astigmata</taxon>
        <taxon>Psoroptidia</taxon>
        <taxon>Analgoidea</taxon>
        <taxon>Pyroglyphidae</taxon>
        <taxon>Pyroglyphinae</taxon>
        <taxon>Euroglyphus</taxon>
    </lineage>
</organism>
<proteinExistence type="predicted"/>
<sequence length="160" mass="17779">RWNDDPRIYEISSKKFIGDEKGNVTGIDTVRVSWTKNDKGGWVMNEVMGTELTFKADLVLLAMGFLGPESTIIEQLNLTKDNRSNILTKPNSYRTPIERIYSAGDCRRGQSLVVHAIHEGRQAAREIDTDFSEKVNKSGLPGPGGIIPFPPPYEQCVAAN</sequence>
<dbReference type="PANTHER" id="PTHR43100:SF1">
    <property type="entry name" value="GLUTAMATE SYNTHASE [NADPH] SMALL CHAIN"/>
    <property type="match status" value="1"/>
</dbReference>
<evidence type="ECO:0000313" key="3">
    <source>
        <dbReference type="Proteomes" id="UP000194236"/>
    </source>
</evidence>
<dbReference type="InterPro" id="IPR051394">
    <property type="entry name" value="Glutamate_Synthase"/>
</dbReference>
<feature type="non-terminal residue" evidence="2">
    <location>
        <position position="1"/>
    </location>
</feature>
<dbReference type="SUPFAM" id="SSF51905">
    <property type="entry name" value="FAD/NAD(P)-binding domain"/>
    <property type="match status" value="1"/>
</dbReference>
<name>A0A1Y3BFM6_EURMA</name>
<evidence type="ECO:0000313" key="2">
    <source>
        <dbReference type="EMBL" id="OTF77985.1"/>
    </source>
</evidence>
<dbReference type="PANTHER" id="PTHR43100">
    <property type="entry name" value="GLUTAMATE SYNTHASE [NADPH] SMALL CHAIN"/>
    <property type="match status" value="1"/>
</dbReference>
<dbReference type="Proteomes" id="UP000194236">
    <property type="component" value="Unassembled WGS sequence"/>
</dbReference>
<protein>
    <recommendedName>
        <fullName evidence="1">FAD/NAD(P)-binding domain-containing protein</fullName>
    </recommendedName>
</protein>
<dbReference type="OrthoDB" id="6428801at2759"/>
<feature type="domain" description="FAD/NAD(P)-binding" evidence="1">
    <location>
        <begin position="47"/>
        <end position="120"/>
    </location>
</feature>
<dbReference type="Pfam" id="PF07992">
    <property type="entry name" value="Pyr_redox_2"/>
    <property type="match status" value="1"/>
</dbReference>
<accession>A0A1Y3BFM6</accession>
<reference evidence="2 3" key="1">
    <citation type="submission" date="2017-03" db="EMBL/GenBank/DDBJ databases">
        <title>Genome Survey of Euroglyphus maynei.</title>
        <authorList>
            <person name="Arlian L.G."/>
            <person name="Morgan M.S."/>
            <person name="Rider S.D."/>
        </authorList>
    </citation>
    <scope>NUCLEOTIDE SEQUENCE [LARGE SCALE GENOMIC DNA]</scope>
    <source>
        <strain evidence="2">Arlian Lab</strain>
        <tissue evidence="2">Whole body</tissue>
    </source>
</reference>
<comment type="caution">
    <text evidence="2">The sequence shown here is derived from an EMBL/GenBank/DDBJ whole genome shotgun (WGS) entry which is preliminary data.</text>
</comment>
<dbReference type="EMBL" id="MUJZ01030043">
    <property type="protein sequence ID" value="OTF77985.1"/>
    <property type="molecule type" value="Genomic_DNA"/>
</dbReference>
<dbReference type="InterPro" id="IPR023753">
    <property type="entry name" value="FAD/NAD-binding_dom"/>
</dbReference>
<dbReference type="InterPro" id="IPR036188">
    <property type="entry name" value="FAD/NAD-bd_sf"/>
</dbReference>
<keyword evidence="3" id="KW-1185">Reference proteome</keyword>
<dbReference type="GO" id="GO:0016491">
    <property type="term" value="F:oxidoreductase activity"/>
    <property type="evidence" value="ECO:0007669"/>
    <property type="project" value="InterPro"/>
</dbReference>
<dbReference type="AlphaFoldDB" id="A0A1Y3BFM6"/>
<dbReference type="Gene3D" id="3.50.50.60">
    <property type="entry name" value="FAD/NAD(P)-binding domain"/>
    <property type="match status" value="1"/>
</dbReference>
<evidence type="ECO:0000259" key="1">
    <source>
        <dbReference type="Pfam" id="PF07992"/>
    </source>
</evidence>